<organism evidence="1 2">
    <name type="scientific">Planotetraspora silvatica</name>
    <dbReference type="NCBI Taxonomy" id="234614"/>
    <lineage>
        <taxon>Bacteria</taxon>
        <taxon>Bacillati</taxon>
        <taxon>Actinomycetota</taxon>
        <taxon>Actinomycetes</taxon>
        <taxon>Streptosporangiales</taxon>
        <taxon>Streptosporangiaceae</taxon>
        <taxon>Planotetraspora</taxon>
    </lineage>
</organism>
<sequence>MDIGDATGLSSMAVFRWPSLDPAFPGGVKLRGTDSNVVAEVLPGAHLPPGAQALWRCVTCSDAVGFLSDRLLSIDGRRRAPVSLAGPLIKGANGAYIGISPIGT</sequence>
<protein>
    <submittedName>
        <fullName evidence="1">Uncharacterized protein</fullName>
    </submittedName>
</protein>
<dbReference type="Proteomes" id="UP000644610">
    <property type="component" value="Unassembled WGS sequence"/>
</dbReference>
<dbReference type="AlphaFoldDB" id="A0A8J3UK61"/>
<dbReference type="EMBL" id="BOOQ01000013">
    <property type="protein sequence ID" value="GII45971.1"/>
    <property type="molecule type" value="Genomic_DNA"/>
</dbReference>
<dbReference type="RefSeq" id="WP_203973494.1">
    <property type="nucleotide sequence ID" value="NZ_BAAAKY010000044.1"/>
</dbReference>
<name>A0A8J3UK61_9ACTN</name>
<proteinExistence type="predicted"/>
<evidence type="ECO:0000313" key="1">
    <source>
        <dbReference type="EMBL" id="GII45971.1"/>
    </source>
</evidence>
<evidence type="ECO:0000313" key="2">
    <source>
        <dbReference type="Proteomes" id="UP000644610"/>
    </source>
</evidence>
<reference evidence="1" key="1">
    <citation type="submission" date="2021-01" db="EMBL/GenBank/DDBJ databases">
        <title>Whole genome shotgun sequence of Planotetraspora silvatica NBRC 100141.</title>
        <authorList>
            <person name="Komaki H."/>
            <person name="Tamura T."/>
        </authorList>
    </citation>
    <scope>NUCLEOTIDE SEQUENCE</scope>
    <source>
        <strain evidence="1">NBRC 100141</strain>
    </source>
</reference>
<keyword evidence="2" id="KW-1185">Reference proteome</keyword>
<accession>A0A8J3UK61</accession>
<comment type="caution">
    <text evidence="1">The sequence shown here is derived from an EMBL/GenBank/DDBJ whole genome shotgun (WGS) entry which is preliminary data.</text>
</comment>
<gene>
    <name evidence="1" type="ORF">Psi02_23950</name>
</gene>